<dbReference type="PROSITE" id="PS00178">
    <property type="entry name" value="AA_TRNA_LIGASE_I"/>
    <property type="match status" value="1"/>
</dbReference>
<dbReference type="SUPFAM" id="SSF48163">
    <property type="entry name" value="An anticodon-binding domain of class I aminoacyl-tRNA synthetases"/>
    <property type="match status" value="1"/>
</dbReference>
<dbReference type="Pfam" id="PF00749">
    <property type="entry name" value="tRNA-synt_1c"/>
    <property type="match status" value="1"/>
</dbReference>
<dbReference type="GO" id="GO:0006424">
    <property type="term" value="P:glutamyl-tRNA aminoacylation"/>
    <property type="evidence" value="ECO:0007669"/>
    <property type="project" value="UniProtKB-UniRule"/>
</dbReference>
<reference evidence="11" key="2">
    <citation type="submission" date="2020-09" db="EMBL/GenBank/DDBJ databases">
        <authorList>
            <person name="Sun Q."/>
            <person name="Zhou Y."/>
        </authorList>
    </citation>
    <scope>NUCLEOTIDE SEQUENCE</scope>
    <source>
        <strain evidence="11">CGMCC 1.15725</strain>
    </source>
</reference>
<evidence type="ECO:0000259" key="10">
    <source>
        <dbReference type="Pfam" id="PF19269"/>
    </source>
</evidence>
<dbReference type="Gene3D" id="3.40.50.620">
    <property type="entry name" value="HUPs"/>
    <property type="match status" value="1"/>
</dbReference>
<comment type="caution">
    <text evidence="11">The sequence shown here is derived from an EMBL/GenBank/DDBJ whole genome shotgun (WGS) entry which is preliminary data.</text>
</comment>
<dbReference type="RefSeq" id="WP_189050273.1">
    <property type="nucleotide sequence ID" value="NZ_BMJQ01000013.1"/>
</dbReference>
<reference evidence="11" key="1">
    <citation type="journal article" date="2014" name="Int. J. Syst. Evol. Microbiol.">
        <title>Complete genome sequence of Corynebacterium casei LMG S-19264T (=DSM 44701T), isolated from a smear-ripened cheese.</title>
        <authorList>
            <consortium name="US DOE Joint Genome Institute (JGI-PGF)"/>
            <person name="Walter F."/>
            <person name="Albersmeier A."/>
            <person name="Kalinowski J."/>
            <person name="Ruckert C."/>
        </authorList>
    </citation>
    <scope>NUCLEOTIDE SEQUENCE</scope>
    <source>
        <strain evidence="11">CGMCC 1.15725</strain>
    </source>
</reference>
<dbReference type="PANTHER" id="PTHR43311">
    <property type="entry name" value="GLUTAMATE--TRNA LIGASE"/>
    <property type="match status" value="1"/>
</dbReference>
<keyword evidence="3 8" id="KW-0436">Ligase</keyword>
<dbReference type="EC" id="6.1.1.17" evidence="8"/>
<comment type="caution">
    <text evidence="8">Lacks conserved residue(s) required for the propagation of feature annotation.</text>
</comment>
<evidence type="ECO:0000256" key="5">
    <source>
        <dbReference type="ARBA" id="ARBA00022840"/>
    </source>
</evidence>
<evidence type="ECO:0000256" key="4">
    <source>
        <dbReference type="ARBA" id="ARBA00022741"/>
    </source>
</evidence>
<dbReference type="PANTHER" id="PTHR43311:SF2">
    <property type="entry name" value="GLUTAMATE--TRNA LIGASE, MITOCHONDRIAL-RELATED"/>
    <property type="match status" value="1"/>
</dbReference>
<dbReference type="Proteomes" id="UP000646365">
    <property type="component" value="Unassembled WGS sequence"/>
</dbReference>
<feature type="domain" description="Glutamyl/glutaminyl-tRNA synthetase class Ib catalytic" evidence="9">
    <location>
        <begin position="6"/>
        <end position="274"/>
    </location>
</feature>
<evidence type="ECO:0000256" key="1">
    <source>
        <dbReference type="ARBA" id="ARBA00007894"/>
    </source>
</evidence>
<dbReference type="Gene3D" id="1.10.10.350">
    <property type="match status" value="1"/>
</dbReference>
<dbReference type="InterPro" id="IPR020058">
    <property type="entry name" value="Glu/Gln-tRNA-synth_Ib_cat-dom"/>
</dbReference>
<dbReference type="NCBIfam" id="TIGR00464">
    <property type="entry name" value="gltX_bact"/>
    <property type="match status" value="1"/>
</dbReference>
<evidence type="ECO:0000313" key="11">
    <source>
        <dbReference type="EMBL" id="GGF34989.1"/>
    </source>
</evidence>
<comment type="catalytic activity">
    <reaction evidence="8">
        <text>tRNA(Glu) + L-glutamate + ATP = L-glutamyl-tRNA(Glu) + AMP + diphosphate</text>
        <dbReference type="Rhea" id="RHEA:23540"/>
        <dbReference type="Rhea" id="RHEA-COMP:9663"/>
        <dbReference type="Rhea" id="RHEA-COMP:9680"/>
        <dbReference type="ChEBI" id="CHEBI:29985"/>
        <dbReference type="ChEBI" id="CHEBI:30616"/>
        <dbReference type="ChEBI" id="CHEBI:33019"/>
        <dbReference type="ChEBI" id="CHEBI:78442"/>
        <dbReference type="ChEBI" id="CHEBI:78520"/>
        <dbReference type="ChEBI" id="CHEBI:456215"/>
        <dbReference type="EC" id="6.1.1.17"/>
    </reaction>
</comment>
<dbReference type="InterPro" id="IPR000924">
    <property type="entry name" value="Glu/Gln-tRNA-synth"/>
</dbReference>
<evidence type="ECO:0000256" key="8">
    <source>
        <dbReference type="HAMAP-Rule" id="MF_00022"/>
    </source>
</evidence>
<name>A0A8J3E5F5_9PROT</name>
<keyword evidence="4 8" id="KW-0547">Nucleotide-binding</keyword>
<dbReference type="GO" id="GO:0004818">
    <property type="term" value="F:glutamate-tRNA ligase activity"/>
    <property type="evidence" value="ECO:0007669"/>
    <property type="project" value="UniProtKB-UniRule"/>
</dbReference>
<gene>
    <name evidence="11" type="primary">gltX1</name>
    <name evidence="8" type="synonym">gltX</name>
    <name evidence="11" type="ORF">GCM10011611_46520</name>
</gene>
<keyword evidence="7 8" id="KW-0030">Aminoacyl-tRNA synthetase</keyword>
<dbReference type="InterPro" id="IPR004527">
    <property type="entry name" value="Glu-tRNA-ligase_bac/mito"/>
</dbReference>
<accession>A0A8J3E5F5</accession>
<sequence length="442" mass="48603">MTPILRFAPSPTGRLHLGNVRTAIVNWLYARKSGGRLMLRIDDTDLERSTAEHAVAIETDLKWLGLTWDLFVRQSDRFAEYAAAADKLRASGRLYPCFETPEELELKRKLALSRGRPPIYDRAALKLTPKEIADKLAAGEKPTWRFKLERGTTAWTDLVRGPVEIQAGSMSDPVLIKADGQPLYTLSSVVDDIAFEITHIIRGEDHVANTAVQIQLFEALGGKVPTFAHFSLIADAQGGKLSKRAGAISLENLRDDGIEPMSILSLLAKLGTSDPIELRTDQTQLVGEFDIAKFGRSQPKLDIVELEHLNAKLMHALPFEAVADRLPAGADAAFWDAVRGNLLRLSDAGVWWQVVHGEITPDVNDRDFMATAAGLLPAGPFDGDSWARWTEAVKAETGRKGRSLFLPLRLALTGLDHGPELARLLPLIGRDKALKRLEGHAA</sequence>
<evidence type="ECO:0000256" key="3">
    <source>
        <dbReference type="ARBA" id="ARBA00022598"/>
    </source>
</evidence>
<dbReference type="InterPro" id="IPR049940">
    <property type="entry name" value="GluQ/Sye"/>
</dbReference>
<feature type="short sequence motif" description="'KMSKS' region" evidence="8">
    <location>
        <begin position="240"/>
        <end position="244"/>
    </location>
</feature>
<comment type="function">
    <text evidence="8">Catalyzes the attachment of glutamate to tRNA(Glu) in a two-step reaction: glutamate is first activated by ATP to form Glu-AMP and then transferred to the acceptor end of tRNA(Glu).</text>
</comment>
<dbReference type="InterPro" id="IPR014729">
    <property type="entry name" value="Rossmann-like_a/b/a_fold"/>
</dbReference>
<evidence type="ECO:0000256" key="2">
    <source>
        <dbReference type="ARBA" id="ARBA00022490"/>
    </source>
</evidence>
<comment type="similarity">
    <text evidence="1 8">Belongs to the class-I aminoacyl-tRNA synthetase family. Glutamate--tRNA ligase type 1 subfamily.</text>
</comment>
<evidence type="ECO:0000256" key="7">
    <source>
        <dbReference type="ARBA" id="ARBA00023146"/>
    </source>
</evidence>
<keyword evidence="6 8" id="KW-0648">Protein biosynthesis</keyword>
<keyword evidence="2 8" id="KW-0963">Cytoplasm</keyword>
<dbReference type="InterPro" id="IPR008925">
    <property type="entry name" value="aa_tRNA-synth_I_cd-bd_sf"/>
</dbReference>
<dbReference type="GO" id="GO:0005737">
    <property type="term" value="C:cytoplasm"/>
    <property type="evidence" value="ECO:0007669"/>
    <property type="project" value="UniProtKB-SubCell"/>
</dbReference>
<keyword evidence="12" id="KW-1185">Reference proteome</keyword>
<dbReference type="GO" id="GO:0000049">
    <property type="term" value="F:tRNA binding"/>
    <property type="evidence" value="ECO:0007669"/>
    <property type="project" value="InterPro"/>
</dbReference>
<comment type="subcellular location">
    <subcellularLocation>
        <location evidence="8">Cytoplasm</location>
    </subcellularLocation>
</comment>
<dbReference type="AlphaFoldDB" id="A0A8J3E5F5"/>
<dbReference type="PRINTS" id="PR00987">
    <property type="entry name" value="TRNASYNTHGLU"/>
</dbReference>
<protein>
    <recommendedName>
        <fullName evidence="8">Glutamate--tRNA ligase</fullName>
        <ecNumber evidence="8">6.1.1.17</ecNumber>
    </recommendedName>
    <alternativeName>
        <fullName evidence="8">Glutamyl-tRNA synthetase</fullName>
        <shortName evidence="8">GluRS</shortName>
    </alternativeName>
</protein>
<dbReference type="InterPro" id="IPR045462">
    <property type="entry name" value="aa-tRNA-synth_I_cd-bd"/>
</dbReference>
<dbReference type="HAMAP" id="MF_00022">
    <property type="entry name" value="Glu_tRNA_synth_type1"/>
    <property type="match status" value="1"/>
</dbReference>
<organism evidence="11 12">
    <name type="scientific">Aliidongia dinghuensis</name>
    <dbReference type="NCBI Taxonomy" id="1867774"/>
    <lineage>
        <taxon>Bacteria</taxon>
        <taxon>Pseudomonadati</taxon>
        <taxon>Pseudomonadota</taxon>
        <taxon>Alphaproteobacteria</taxon>
        <taxon>Rhodospirillales</taxon>
        <taxon>Dongiaceae</taxon>
        <taxon>Aliidongia</taxon>
    </lineage>
</organism>
<feature type="short sequence motif" description="'HIGH' region" evidence="8">
    <location>
        <begin position="9"/>
        <end position="19"/>
    </location>
</feature>
<keyword evidence="5 8" id="KW-0067">ATP-binding</keyword>
<evidence type="ECO:0000313" key="12">
    <source>
        <dbReference type="Proteomes" id="UP000646365"/>
    </source>
</evidence>
<proteinExistence type="inferred from homology"/>
<dbReference type="EMBL" id="BMJQ01000013">
    <property type="protein sequence ID" value="GGF34989.1"/>
    <property type="molecule type" value="Genomic_DNA"/>
</dbReference>
<evidence type="ECO:0000259" key="9">
    <source>
        <dbReference type="Pfam" id="PF00749"/>
    </source>
</evidence>
<dbReference type="InterPro" id="IPR020751">
    <property type="entry name" value="aa-tRNA-synth_I_codon-bd_sub2"/>
</dbReference>
<dbReference type="GO" id="GO:0005524">
    <property type="term" value="F:ATP binding"/>
    <property type="evidence" value="ECO:0007669"/>
    <property type="project" value="UniProtKB-UniRule"/>
</dbReference>
<dbReference type="Pfam" id="PF19269">
    <property type="entry name" value="Anticodon_2"/>
    <property type="match status" value="1"/>
</dbReference>
<dbReference type="SUPFAM" id="SSF52374">
    <property type="entry name" value="Nucleotidylyl transferase"/>
    <property type="match status" value="1"/>
</dbReference>
<comment type="subunit">
    <text evidence="8">Monomer.</text>
</comment>
<feature type="binding site" evidence="8">
    <location>
        <position position="243"/>
    </location>
    <ligand>
        <name>ATP</name>
        <dbReference type="ChEBI" id="CHEBI:30616"/>
    </ligand>
</feature>
<dbReference type="InterPro" id="IPR001412">
    <property type="entry name" value="aa-tRNA-synth_I_CS"/>
</dbReference>
<feature type="domain" description="Aminoacyl-tRNA synthetase class I anticodon-binding" evidence="10">
    <location>
        <begin position="375"/>
        <end position="438"/>
    </location>
</feature>
<evidence type="ECO:0000256" key="6">
    <source>
        <dbReference type="ARBA" id="ARBA00022917"/>
    </source>
</evidence>